<dbReference type="Ensembl" id="ENSEEET00000056382.1">
    <property type="protein sequence ID" value="ENSEEEP00000061528.1"/>
    <property type="gene ID" value="ENSEEEG00000027553.1"/>
</dbReference>
<dbReference type="PROSITE" id="PS50157">
    <property type="entry name" value="ZINC_FINGER_C2H2_2"/>
    <property type="match status" value="2"/>
</dbReference>
<dbReference type="InterPro" id="IPR013087">
    <property type="entry name" value="Znf_C2H2_type"/>
</dbReference>
<evidence type="ECO:0000256" key="5">
    <source>
        <dbReference type="ARBA" id="ARBA00023242"/>
    </source>
</evidence>
<organism evidence="9 10">
    <name type="scientific">Electrophorus electricus</name>
    <name type="common">Electric eel</name>
    <name type="synonym">Gymnotus electricus</name>
    <dbReference type="NCBI Taxonomy" id="8005"/>
    <lineage>
        <taxon>Eukaryota</taxon>
        <taxon>Metazoa</taxon>
        <taxon>Chordata</taxon>
        <taxon>Craniata</taxon>
        <taxon>Vertebrata</taxon>
        <taxon>Euteleostomi</taxon>
        <taxon>Actinopterygii</taxon>
        <taxon>Neopterygii</taxon>
        <taxon>Teleostei</taxon>
        <taxon>Ostariophysi</taxon>
        <taxon>Gymnotiformes</taxon>
        <taxon>Gymnotoidei</taxon>
        <taxon>Gymnotidae</taxon>
        <taxon>Electrophorus</taxon>
    </lineage>
</organism>
<dbReference type="Gene3D" id="3.30.160.60">
    <property type="entry name" value="Classic Zinc Finger"/>
    <property type="match status" value="3"/>
</dbReference>
<evidence type="ECO:0000256" key="2">
    <source>
        <dbReference type="ARBA" id="ARBA00022737"/>
    </source>
</evidence>
<reference evidence="9" key="2">
    <citation type="submission" date="2025-08" db="UniProtKB">
        <authorList>
            <consortium name="Ensembl"/>
        </authorList>
    </citation>
    <scope>IDENTIFICATION</scope>
</reference>
<keyword evidence="5" id="KW-0539">Nucleus</keyword>
<feature type="region of interest" description="Disordered" evidence="7">
    <location>
        <begin position="1"/>
        <end position="26"/>
    </location>
</feature>
<keyword evidence="3 6" id="KW-0863">Zinc-finger</keyword>
<name>A0AAY5EXQ4_ELEEL</name>
<evidence type="ECO:0000256" key="1">
    <source>
        <dbReference type="ARBA" id="ARBA00022723"/>
    </source>
</evidence>
<feature type="compositionally biased region" description="Polar residues" evidence="7">
    <location>
        <begin position="7"/>
        <end position="16"/>
    </location>
</feature>
<evidence type="ECO:0000313" key="10">
    <source>
        <dbReference type="Proteomes" id="UP000314983"/>
    </source>
</evidence>
<gene>
    <name evidence="9" type="primary">znf407</name>
</gene>
<dbReference type="PANTHER" id="PTHR24388">
    <property type="entry name" value="ZINC FINGER PROTEIN"/>
    <property type="match status" value="1"/>
</dbReference>
<protein>
    <submittedName>
        <fullName evidence="9">Zinc finger protein 407</fullName>
    </submittedName>
</protein>
<dbReference type="FunFam" id="3.30.160.60:FF:002402">
    <property type="entry name" value="Zinc finger protein 347"/>
    <property type="match status" value="1"/>
</dbReference>
<proteinExistence type="predicted"/>
<dbReference type="GO" id="GO:0000978">
    <property type="term" value="F:RNA polymerase II cis-regulatory region sequence-specific DNA binding"/>
    <property type="evidence" value="ECO:0007669"/>
    <property type="project" value="TreeGrafter"/>
</dbReference>
<accession>A0AAY5EXQ4</accession>
<reference evidence="9 10" key="1">
    <citation type="submission" date="2020-05" db="EMBL/GenBank/DDBJ databases">
        <title>Electrophorus electricus (electric eel) genome, fEleEle1, primary haplotype.</title>
        <authorList>
            <person name="Myers G."/>
            <person name="Meyer A."/>
            <person name="Fedrigo O."/>
            <person name="Formenti G."/>
            <person name="Rhie A."/>
            <person name="Tracey A."/>
            <person name="Sims Y."/>
            <person name="Jarvis E.D."/>
        </authorList>
    </citation>
    <scope>NUCLEOTIDE SEQUENCE [LARGE SCALE GENOMIC DNA]</scope>
</reference>
<feature type="domain" description="C2H2-type" evidence="8">
    <location>
        <begin position="160"/>
        <end position="177"/>
    </location>
</feature>
<dbReference type="InterPro" id="IPR050527">
    <property type="entry name" value="Snail/Krueppel_Znf"/>
</dbReference>
<sequence>MTKKMNRVSSKETLVQGNWGHNDDLSETRDASSEKLLLRAAPFDSCIFHLKVLTEGQQEAVVGEPTTTALRHQGLRRREVAVKGVVPNPRIRCEDCGFLADGLSGLNVHISMKHPSKEKHFHCLLCGKSFYTESNLWALNNHMKLHTGDKPYKCTCFASTTQSHLTRHKRVHTGEKPYRCPWCDYRMRSLNRPVVHSEPYTNDHIEMSIPFPCPLKTTLLL</sequence>
<keyword evidence="1" id="KW-0479">Metal-binding</keyword>
<feature type="domain" description="C2H2-type" evidence="8">
    <location>
        <begin position="121"/>
        <end position="151"/>
    </location>
</feature>
<evidence type="ECO:0000259" key="8">
    <source>
        <dbReference type="PROSITE" id="PS50157"/>
    </source>
</evidence>
<dbReference type="SMART" id="SM00355">
    <property type="entry name" value="ZnF_C2H2"/>
    <property type="match status" value="4"/>
</dbReference>
<dbReference type="GO" id="GO:0000981">
    <property type="term" value="F:DNA-binding transcription factor activity, RNA polymerase II-specific"/>
    <property type="evidence" value="ECO:0007669"/>
    <property type="project" value="TreeGrafter"/>
</dbReference>
<keyword evidence="2" id="KW-0677">Repeat</keyword>
<keyword evidence="4" id="KW-0862">Zinc</keyword>
<reference evidence="9" key="3">
    <citation type="submission" date="2025-09" db="UniProtKB">
        <authorList>
            <consortium name="Ensembl"/>
        </authorList>
    </citation>
    <scope>IDENTIFICATION</scope>
</reference>
<dbReference type="InterPro" id="IPR036236">
    <property type="entry name" value="Znf_C2H2_sf"/>
</dbReference>
<evidence type="ECO:0000313" key="9">
    <source>
        <dbReference type="Ensembl" id="ENSEEEP00000061528.1"/>
    </source>
</evidence>
<dbReference type="GeneTree" id="ENSGT00940000156446"/>
<keyword evidence="10" id="KW-1185">Reference proteome</keyword>
<evidence type="ECO:0000256" key="4">
    <source>
        <dbReference type="ARBA" id="ARBA00022833"/>
    </source>
</evidence>
<dbReference type="SUPFAM" id="SSF57667">
    <property type="entry name" value="beta-beta-alpha zinc fingers"/>
    <property type="match status" value="2"/>
</dbReference>
<dbReference type="PANTHER" id="PTHR24388:SF102">
    <property type="entry name" value="ZINC FINGER PROTEIN 407"/>
    <property type="match status" value="1"/>
</dbReference>
<evidence type="ECO:0000256" key="7">
    <source>
        <dbReference type="SAM" id="MobiDB-lite"/>
    </source>
</evidence>
<dbReference type="GO" id="GO:0008270">
    <property type="term" value="F:zinc ion binding"/>
    <property type="evidence" value="ECO:0007669"/>
    <property type="project" value="UniProtKB-KW"/>
</dbReference>
<evidence type="ECO:0000256" key="6">
    <source>
        <dbReference type="PROSITE-ProRule" id="PRU00042"/>
    </source>
</evidence>
<dbReference type="Proteomes" id="UP000314983">
    <property type="component" value="Chromosome 7"/>
</dbReference>
<evidence type="ECO:0000256" key="3">
    <source>
        <dbReference type="ARBA" id="ARBA00022771"/>
    </source>
</evidence>
<dbReference type="AlphaFoldDB" id="A0AAY5EXQ4"/>